<evidence type="ECO:0000313" key="3">
    <source>
        <dbReference type="Proteomes" id="UP000662939"/>
    </source>
</evidence>
<accession>A0A895XSE7</accession>
<sequence>MTKLWNGVFNTDIFGKCAKYSVQTTGRASPVNLAKSGQTRDIEVSMRRMKQLETLGHLTQVIAQPPARRRQTRQTKFGDRIETGHVP</sequence>
<gene>
    <name evidence="2" type="ORF">JQS30_12350</name>
</gene>
<dbReference type="RefSeq" id="WP_213170556.1">
    <property type="nucleotide sequence ID" value="NZ_CP070496.1"/>
</dbReference>
<feature type="compositionally biased region" description="Basic and acidic residues" evidence="1">
    <location>
        <begin position="76"/>
        <end position="87"/>
    </location>
</feature>
<organism evidence="2 3">
    <name type="scientific">Natronoglycomyces albus</name>
    <dbReference type="NCBI Taxonomy" id="2811108"/>
    <lineage>
        <taxon>Bacteria</taxon>
        <taxon>Bacillati</taxon>
        <taxon>Actinomycetota</taxon>
        <taxon>Actinomycetes</taxon>
        <taxon>Glycomycetales</taxon>
        <taxon>Glycomycetaceae</taxon>
        <taxon>Natronoglycomyces</taxon>
    </lineage>
</organism>
<dbReference type="EMBL" id="CP070496">
    <property type="protein sequence ID" value="QSB04558.1"/>
    <property type="molecule type" value="Genomic_DNA"/>
</dbReference>
<dbReference type="KEGG" id="nav:JQS30_12350"/>
<name>A0A895XSE7_9ACTN</name>
<proteinExistence type="predicted"/>
<evidence type="ECO:0000313" key="2">
    <source>
        <dbReference type="EMBL" id="QSB04558.1"/>
    </source>
</evidence>
<reference evidence="2" key="1">
    <citation type="submission" date="2021-02" db="EMBL/GenBank/DDBJ databases">
        <title>Natronoglycomyces albus gen. nov., sp. nov, a haloalkaliphilic actinobacterium from a soda solonchak soil.</title>
        <authorList>
            <person name="Sorokin D.Y."/>
            <person name="Khijniak T.V."/>
            <person name="Zakharycheva A.P."/>
            <person name="Boueva O.V."/>
            <person name="Ariskina E.V."/>
            <person name="Hahnke R.L."/>
            <person name="Bunk B."/>
            <person name="Sproer C."/>
            <person name="Schumann P."/>
            <person name="Evtushenko L.I."/>
            <person name="Kublanov I.V."/>
        </authorList>
    </citation>
    <scope>NUCLEOTIDE SEQUENCE</scope>
    <source>
        <strain evidence="2">DSM 106290</strain>
    </source>
</reference>
<evidence type="ECO:0000256" key="1">
    <source>
        <dbReference type="SAM" id="MobiDB-lite"/>
    </source>
</evidence>
<protein>
    <submittedName>
        <fullName evidence="2">Uncharacterized protein</fullName>
    </submittedName>
</protein>
<feature type="region of interest" description="Disordered" evidence="1">
    <location>
        <begin position="64"/>
        <end position="87"/>
    </location>
</feature>
<dbReference type="Proteomes" id="UP000662939">
    <property type="component" value="Chromosome"/>
</dbReference>
<dbReference type="AlphaFoldDB" id="A0A895XSE7"/>
<keyword evidence="3" id="KW-1185">Reference proteome</keyword>